<sequence>MIEPSNYLQQVETLLKLYNIKEFDSSQCQNRELIARGGFSLVYSTTFQKKSYALKRLYKNDNQALKLLKREIKLLHKVEHPNVIKFYGISREQAPQRDNIIEIMLVLQLANGGNLQDHLAKKQHIGLYKISWTELVQIAMDIASGDISEGLREKEITNTPQKYVDLYNQCWSSDPSQRPTVDIVLSILKKLQTEKAEFISHIISEKWIKHFGLHKGRNFNGNGFVLGTGIILGDNGFLEMEKIRQPIPIIYLPKENEIETEHDNIHIHIPMLTLHYECDPTKKFIQDIKEVLDIKDETEKKTKLDEKLNYYGEYVVTSATIGGVIEIKNWSEFDDARRSRLKTYLQWSIDYAKGIKVNNFEKASIEDLHLFTNSKSMKNAENLYKWVKDLHNPNSLEIISYEKFKPTIQLLPEDLILKCSNREHTDESELISKTRSRYDKINISEWVTSPALPLYTCDWIQDNLLQHGIILQRSKAGRAKKAAFKFLKEPKITPINKITIILSQHKTRQEEYLLENGIILKKEEKIELDKIPSAEHSSTLNIPLEDFTKKQPSNAIYCQVIFQTIKISFDLLDIEYLQEFTNTVDSALQDQNESSRSKTLCKLFGEDYGHLLPRTFTLGGVLSKKYISNNHPLNIQTQRLDLKSDDPNAHSKIEQLLEAWNNEFKDVNTFYFLNNEGDVIYRNKIGDWLKTLADEPKIWCTISWEDWIQLYKTSPSDNISFNGSVSSVSTNE</sequence>
<evidence type="ECO:0000313" key="2">
    <source>
        <dbReference type="EMBL" id="CAG8614019.1"/>
    </source>
</evidence>
<dbReference type="PROSITE" id="PS50011">
    <property type="entry name" value="PROTEIN_KINASE_DOM"/>
    <property type="match status" value="1"/>
</dbReference>
<gene>
    <name evidence="2" type="ORF">CPELLU_LOCUS7589</name>
</gene>
<dbReference type="InterPro" id="IPR051681">
    <property type="entry name" value="Ser/Thr_Kinases-Pseudokinases"/>
</dbReference>
<dbReference type="InterPro" id="IPR001245">
    <property type="entry name" value="Ser-Thr/Tyr_kinase_cat_dom"/>
</dbReference>
<keyword evidence="3" id="KW-1185">Reference proteome</keyword>
<dbReference type="InterPro" id="IPR000719">
    <property type="entry name" value="Prot_kinase_dom"/>
</dbReference>
<dbReference type="GO" id="GO:0005524">
    <property type="term" value="F:ATP binding"/>
    <property type="evidence" value="ECO:0007669"/>
    <property type="project" value="InterPro"/>
</dbReference>
<dbReference type="OrthoDB" id="2442829at2759"/>
<comment type="caution">
    <text evidence="2">The sequence shown here is derived from an EMBL/GenBank/DDBJ whole genome shotgun (WGS) entry which is preliminary data.</text>
</comment>
<reference evidence="2" key="1">
    <citation type="submission" date="2021-06" db="EMBL/GenBank/DDBJ databases">
        <authorList>
            <person name="Kallberg Y."/>
            <person name="Tangrot J."/>
            <person name="Rosling A."/>
        </authorList>
    </citation>
    <scope>NUCLEOTIDE SEQUENCE</scope>
    <source>
        <strain evidence="2">FL966</strain>
    </source>
</reference>
<organism evidence="2 3">
    <name type="scientific">Cetraspora pellucida</name>
    <dbReference type="NCBI Taxonomy" id="1433469"/>
    <lineage>
        <taxon>Eukaryota</taxon>
        <taxon>Fungi</taxon>
        <taxon>Fungi incertae sedis</taxon>
        <taxon>Mucoromycota</taxon>
        <taxon>Glomeromycotina</taxon>
        <taxon>Glomeromycetes</taxon>
        <taxon>Diversisporales</taxon>
        <taxon>Gigasporaceae</taxon>
        <taxon>Cetraspora</taxon>
    </lineage>
</organism>
<accession>A0A9N9CVI1</accession>
<dbReference type="GO" id="GO:0004674">
    <property type="term" value="F:protein serine/threonine kinase activity"/>
    <property type="evidence" value="ECO:0007669"/>
    <property type="project" value="TreeGrafter"/>
</dbReference>
<proteinExistence type="predicted"/>
<dbReference type="Proteomes" id="UP000789759">
    <property type="component" value="Unassembled WGS sequence"/>
</dbReference>
<protein>
    <submittedName>
        <fullName evidence="2">2593_t:CDS:1</fullName>
    </submittedName>
</protein>
<evidence type="ECO:0000313" key="3">
    <source>
        <dbReference type="Proteomes" id="UP000789759"/>
    </source>
</evidence>
<dbReference type="EMBL" id="CAJVQA010005139">
    <property type="protein sequence ID" value="CAG8614019.1"/>
    <property type="molecule type" value="Genomic_DNA"/>
</dbReference>
<evidence type="ECO:0000259" key="1">
    <source>
        <dbReference type="PROSITE" id="PS50011"/>
    </source>
</evidence>
<dbReference type="InterPro" id="IPR011009">
    <property type="entry name" value="Kinase-like_dom_sf"/>
</dbReference>
<dbReference type="SUPFAM" id="SSF56112">
    <property type="entry name" value="Protein kinase-like (PK-like)"/>
    <property type="match status" value="1"/>
</dbReference>
<dbReference type="PANTHER" id="PTHR44329">
    <property type="entry name" value="SERINE/THREONINE-PROTEIN KINASE TNNI3K-RELATED"/>
    <property type="match status" value="1"/>
</dbReference>
<name>A0A9N9CVI1_9GLOM</name>
<feature type="domain" description="Protein kinase" evidence="1">
    <location>
        <begin position="28"/>
        <end position="372"/>
    </location>
</feature>
<dbReference type="AlphaFoldDB" id="A0A9N9CVI1"/>
<dbReference type="Pfam" id="PF07714">
    <property type="entry name" value="PK_Tyr_Ser-Thr"/>
    <property type="match status" value="1"/>
</dbReference>
<dbReference type="Gene3D" id="1.10.510.10">
    <property type="entry name" value="Transferase(Phosphotransferase) domain 1"/>
    <property type="match status" value="2"/>
</dbReference>